<dbReference type="AlphaFoldDB" id="A0A5J4WNL6"/>
<evidence type="ECO:0000313" key="2">
    <source>
        <dbReference type="EMBL" id="KAA6395789.1"/>
    </source>
</evidence>
<feature type="compositionally biased region" description="Basic and acidic residues" evidence="1">
    <location>
        <begin position="16"/>
        <end position="26"/>
    </location>
</feature>
<feature type="compositionally biased region" description="Polar residues" evidence="1">
    <location>
        <begin position="1"/>
        <end position="12"/>
    </location>
</feature>
<proteinExistence type="predicted"/>
<gene>
    <name evidence="2" type="ORF">EZS28_008684</name>
</gene>
<dbReference type="Proteomes" id="UP000324800">
    <property type="component" value="Unassembled WGS sequence"/>
</dbReference>
<reference evidence="2 3" key="1">
    <citation type="submission" date="2019-03" db="EMBL/GenBank/DDBJ databases">
        <title>Single cell metagenomics reveals metabolic interactions within the superorganism composed of flagellate Streblomastix strix and complex community of Bacteroidetes bacteria on its surface.</title>
        <authorList>
            <person name="Treitli S.C."/>
            <person name="Kolisko M."/>
            <person name="Husnik F."/>
            <person name="Keeling P."/>
            <person name="Hampl V."/>
        </authorList>
    </citation>
    <scope>NUCLEOTIDE SEQUENCE [LARGE SCALE GENOMIC DNA]</scope>
    <source>
        <strain evidence="2">ST1C</strain>
    </source>
</reference>
<accession>A0A5J4WNL6</accession>
<protein>
    <submittedName>
        <fullName evidence="2">Uncharacterized protein</fullName>
    </submittedName>
</protein>
<feature type="region of interest" description="Disordered" evidence="1">
    <location>
        <begin position="1"/>
        <end position="33"/>
    </location>
</feature>
<sequence>MKIQQDTTQNAYGSDPAKKSLNERRYWRQPISDGKNATQRNFVQTVDLQRVRVVTRRLFEWYGTRATGQDHESEEASKGGSGGLLRDKVGEFGYDGRASFAGEATMADMIIGNKEMVMNELLSTNHALRIIAGDAQMRRKVVIATKDAKEVLKTSGGATLLYWSESKKKVEEVLKHSKLIANQENAGTATAGKSEAMQVNITVGAGGITGPITVEVYWLQVQWQWEGLEQQILLTTSNLCELGQELAKYMGQYTARLFMAIQQELKLTWVTIAVQFMAIVSISRTLLATEATGTNNQHNKISETELGQQPRVSIAAAALRCQKWGERACEF</sequence>
<dbReference type="EMBL" id="SNRW01001593">
    <property type="protein sequence ID" value="KAA6395789.1"/>
    <property type="molecule type" value="Genomic_DNA"/>
</dbReference>
<evidence type="ECO:0000313" key="3">
    <source>
        <dbReference type="Proteomes" id="UP000324800"/>
    </source>
</evidence>
<comment type="caution">
    <text evidence="2">The sequence shown here is derived from an EMBL/GenBank/DDBJ whole genome shotgun (WGS) entry which is preliminary data.</text>
</comment>
<name>A0A5J4WNL6_9EUKA</name>
<organism evidence="2 3">
    <name type="scientific">Streblomastix strix</name>
    <dbReference type="NCBI Taxonomy" id="222440"/>
    <lineage>
        <taxon>Eukaryota</taxon>
        <taxon>Metamonada</taxon>
        <taxon>Preaxostyla</taxon>
        <taxon>Oxymonadida</taxon>
        <taxon>Streblomastigidae</taxon>
        <taxon>Streblomastix</taxon>
    </lineage>
</organism>
<evidence type="ECO:0000256" key="1">
    <source>
        <dbReference type="SAM" id="MobiDB-lite"/>
    </source>
</evidence>